<dbReference type="Gene3D" id="3.40.50.1820">
    <property type="entry name" value="alpha/beta hydrolase"/>
    <property type="match status" value="1"/>
</dbReference>
<dbReference type="Proteomes" id="UP001596025">
    <property type="component" value="Unassembled WGS sequence"/>
</dbReference>
<accession>A0ABV9LLG5</accession>
<dbReference type="GO" id="GO:0016787">
    <property type="term" value="F:hydrolase activity"/>
    <property type="evidence" value="ECO:0007669"/>
    <property type="project" value="UniProtKB-KW"/>
</dbReference>
<dbReference type="EMBL" id="JBHSGR010000018">
    <property type="protein sequence ID" value="MFC4694904.1"/>
    <property type="molecule type" value="Genomic_DNA"/>
</dbReference>
<evidence type="ECO:0000259" key="2">
    <source>
        <dbReference type="Pfam" id="PF12697"/>
    </source>
</evidence>
<evidence type="ECO:0000313" key="3">
    <source>
        <dbReference type="EMBL" id="MFC4694904.1"/>
    </source>
</evidence>
<feature type="domain" description="AB hydrolase-1" evidence="2">
    <location>
        <begin position="22"/>
        <end position="253"/>
    </location>
</feature>
<evidence type="ECO:0000256" key="1">
    <source>
        <dbReference type="ARBA" id="ARBA00022801"/>
    </source>
</evidence>
<dbReference type="Pfam" id="PF12697">
    <property type="entry name" value="Abhydrolase_6"/>
    <property type="match status" value="1"/>
</dbReference>
<dbReference type="InterPro" id="IPR029058">
    <property type="entry name" value="AB_hydrolase_fold"/>
</dbReference>
<comment type="caution">
    <text evidence="3">The sequence shown here is derived from an EMBL/GenBank/DDBJ whole genome shotgun (WGS) entry which is preliminary data.</text>
</comment>
<dbReference type="PANTHER" id="PTHR43798:SF31">
    <property type="entry name" value="AB HYDROLASE SUPERFAMILY PROTEIN YCLE"/>
    <property type="match status" value="1"/>
</dbReference>
<dbReference type="SUPFAM" id="SSF53474">
    <property type="entry name" value="alpha/beta-Hydrolases"/>
    <property type="match status" value="1"/>
</dbReference>
<sequence length="263" mass="27603">MDVVEAGGWTIAYHRAGAGAPLLLLHGAWSDGREWRPQLEGLSDGFDVVAWDAPGCGASPDPPADLTLAGYTDAVAALVGGLGLGRVHLCGLSFGGGLALAVWQRHPEVVRSLVLASAYAGWKGSLPPEEVEARLRRVRAELDRPPAEWVDGYLPGFFAGPVPQETLDLVRAVVLDVRPAGTRSMLTAFADADLRDVLPTVAVPTLLLHGTEDVRAPRPVAEALHAAIPGSQLVLLPGVGHVVNLEAPAAFDAAVRRFLLAVP</sequence>
<dbReference type="InterPro" id="IPR050266">
    <property type="entry name" value="AB_hydrolase_sf"/>
</dbReference>
<dbReference type="RefSeq" id="WP_387990796.1">
    <property type="nucleotide sequence ID" value="NZ_JBHSGR010000018.1"/>
</dbReference>
<dbReference type="PRINTS" id="PR00111">
    <property type="entry name" value="ABHYDROLASE"/>
</dbReference>
<reference evidence="4" key="1">
    <citation type="journal article" date="2019" name="Int. J. Syst. Evol. Microbiol.">
        <title>The Global Catalogue of Microorganisms (GCM) 10K type strain sequencing project: providing services to taxonomists for standard genome sequencing and annotation.</title>
        <authorList>
            <consortium name="The Broad Institute Genomics Platform"/>
            <consortium name="The Broad Institute Genome Sequencing Center for Infectious Disease"/>
            <person name="Wu L."/>
            <person name="Ma J."/>
        </authorList>
    </citation>
    <scope>NUCLEOTIDE SEQUENCE [LARGE SCALE GENOMIC DNA]</scope>
    <source>
        <strain evidence="4">CCUG 62763</strain>
    </source>
</reference>
<protein>
    <submittedName>
        <fullName evidence="3">Alpha/beta fold hydrolase</fullName>
    </submittedName>
</protein>
<keyword evidence="1 3" id="KW-0378">Hydrolase</keyword>
<dbReference type="InterPro" id="IPR000073">
    <property type="entry name" value="AB_hydrolase_1"/>
</dbReference>
<evidence type="ECO:0000313" key="4">
    <source>
        <dbReference type="Proteomes" id="UP001596025"/>
    </source>
</evidence>
<proteinExistence type="predicted"/>
<keyword evidence="4" id="KW-1185">Reference proteome</keyword>
<dbReference type="PANTHER" id="PTHR43798">
    <property type="entry name" value="MONOACYLGLYCEROL LIPASE"/>
    <property type="match status" value="1"/>
</dbReference>
<organism evidence="3 4">
    <name type="scientific">Geodermatophilus arenarius</name>
    <dbReference type="NCBI Taxonomy" id="1137990"/>
    <lineage>
        <taxon>Bacteria</taxon>
        <taxon>Bacillati</taxon>
        <taxon>Actinomycetota</taxon>
        <taxon>Actinomycetes</taxon>
        <taxon>Geodermatophilales</taxon>
        <taxon>Geodermatophilaceae</taxon>
        <taxon>Geodermatophilus</taxon>
    </lineage>
</organism>
<gene>
    <name evidence="3" type="ORF">ACFO3M_16010</name>
</gene>
<name>A0ABV9LLG5_9ACTN</name>